<accession>A0A8X6Q7S6</accession>
<evidence type="ECO:0000313" key="2">
    <source>
        <dbReference type="Proteomes" id="UP000887013"/>
    </source>
</evidence>
<name>A0A8X6Q7S6_NEPPI</name>
<dbReference type="OrthoDB" id="6418612at2759"/>
<keyword evidence="2" id="KW-1185">Reference proteome</keyword>
<feature type="non-terminal residue" evidence="1">
    <location>
        <position position="353"/>
    </location>
</feature>
<sequence>MIRFWPSLQLIAHVRIAKGVLRILEFKNVLPDFLLHNASDNLQNMHQILSSLILPKVLENRTMGIIEALCKEIESWCYCHCLFLIGVNLDYWDRIQWYSHGNINRLETVRAFIQDENINSRERFNLACAYYLDVDVRNLWEKMSLGCKNYFIIQNTEYRRSIYWLFPVLSGIPLDWSQISETIEFDDFSVYDSRNFFYRNNCGLFQIFPKLKNAEARFRSILNCMLSNQLNPFDLYLCLFRMEDRELYELFNRLFFLQRLVIFRYFLSWPLQGFFLDILERFGSKTSKMFYLELFNFILRDKFKTEWFDHDYVDLVKEMWTSISPKIKSEIEKDTIFPYLKQVLDNDGRLPIP</sequence>
<proteinExistence type="predicted"/>
<protein>
    <submittedName>
        <fullName evidence="1">Uncharacterized protein</fullName>
    </submittedName>
</protein>
<dbReference type="Proteomes" id="UP000887013">
    <property type="component" value="Unassembled WGS sequence"/>
</dbReference>
<gene>
    <name evidence="1" type="primary">NCL1_38110</name>
    <name evidence="1" type="ORF">NPIL_219471</name>
</gene>
<dbReference type="AlphaFoldDB" id="A0A8X6Q7S6"/>
<dbReference type="EMBL" id="BMAW01078348">
    <property type="protein sequence ID" value="GFU10580.1"/>
    <property type="molecule type" value="Genomic_DNA"/>
</dbReference>
<comment type="caution">
    <text evidence="1">The sequence shown here is derived from an EMBL/GenBank/DDBJ whole genome shotgun (WGS) entry which is preliminary data.</text>
</comment>
<evidence type="ECO:0000313" key="1">
    <source>
        <dbReference type="EMBL" id="GFU10580.1"/>
    </source>
</evidence>
<organism evidence="1 2">
    <name type="scientific">Nephila pilipes</name>
    <name type="common">Giant wood spider</name>
    <name type="synonym">Nephila maculata</name>
    <dbReference type="NCBI Taxonomy" id="299642"/>
    <lineage>
        <taxon>Eukaryota</taxon>
        <taxon>Metazoa</taxon>
        <taxon>Ecdysozoa</taxon>
        <taxon>Arthropoda</taxon>
        <taxon>Chelicerata</taxon>
        <taxon>Arachnida</taxon>
        <taxon>Araneae</taxon>
        <taxon>Araneomorphae</taxon>
        <taxon>Entelegynae</taxon>
        <taxon>Araneoidea</taxon>
        <taxon>Nephilidae</taxon>
        <taxon>Nephila</taxon>
    </lineage>
</organism>
<reference evidence="1" key="1">
    <citation type="submission" date="2020-08" db="EMBL/GenBank/DDBJ databases">
        <title>Multicomponent nature underlies the extraordinary mechanical properties of spider dragline silk.</title>
        <authorList>
            <person name="Kono N."/>
            <person name="Nakamura H."/>
            <person name="Mori M."/>
            <person name="Yoshida Y."/>
            <person name="Ohtoshi R."/>
            <person name="Malay A.D."/>
            <person name="Moran D.A.P."/>
            <person name="Tomita M."/>
            <person name="Numata K."/>
            <person name="Arakawa K."/>
        </authorList>
    </citation>
    <scope>NUCLEOTIDE SEQUENCE</scope>
</reference>